<sequence length="63" mass="7227">MAKNLLTASFAYVCILFTSFWTFEAEMRSNLYGSLNSDLFSFSQTLPFLKALFSAYKNTLMAY</sequence>
<evidence type="ECO:0000313" key="1">
    <source>
        <dbReference type="EMBL" id="ERJ26167.1"/>
    </source>
</evidence>
<evidence type="ECO:0000313" key="2">
    <source>
        <dbReference type="Proteomes" id="UP000016627"/>
    </source>
</evidence>
<accession>U2F7C4</accession>
<dbReference type="PATRIC" id="fig|1242969.3.peg.755"/>
<dbReference type="EMBL" id="ANNI01000003">
    <property type="protein sequence ID" value="ERJ26167.1"/>
    <property type="molecule type" value="Genomic_DNA"/>
</dbReference>
<gene>
    <name evidence="1" type="ORF">ATCC51562_126</name>
</gene>
<comment type="caution">
    <text evidence="1">The sequence shown here is derived from an EMBL/GenBank/DDBJ whole genome shotgun (WGS) entry which is preliminary data.</text>
</comment>
<reference evidence="1 2" key="1">
    <citation type="journal article" date="2013" name="BMC Genomics">
        <title>Comparative genomics of Campylobacter concisus isolates reveals genetic diversity and provides insights into disease association.</title>
        <authorList>
            <person name="Deshpande N.P."/>
            <person name="Kaakoush N.O."/>
            <person name="Wilkins M.R."/>
            <person name="Mitchell H.M."/>
        </authorList>
    </citation>
    <scope>NUCLEOTIDE SEQUENCE [LARGE SCALE GENOMIC DNA]</scope>
    <source>
        <strain evidence="1 2">ATCC 51562</strain>
    </source>
</reference>
<dbReference type="Proteomes" id="UP000016627">
    <property type="component" value="Unassembled WGS sequence"/>
</dbReference>
<protein>
    <submittedName>
        <fullName evidence="1">Uncharacterized protein</fullName>
    </submittedName>
</protein>
<organism evidence="1 2">
    <name type="scientific">Campylobacter concisus ATCC 51562</name>
    <dbReference type="NCBI Taxonomy" id="1242969"/>
    <lineage>
        <taxon>Bacteria</taxon>
        <taxon>Pseudomonadati</taxon>
        <taxon>Campylobacterota</taxon>
        <taxon>Epsilonproteobacteria</taxon>
        <taxon>Campylobacterales</taxon>
        <taxon>Campylobacteraceae</taxon>
        <taxon>Campylobacter</taxon>
    </lineage>
</organism>
<proteinExistence type="predicted"/>
<dbReference type="AlphaFoldDB" id="U2F7C4"/>
<name>U2F7C4_9BACT</name>